<organism evidence="2 3">
    <name type="scientific">Aspergillus ellipticus CBS 707.79</name>
    <dbReference type="NCBI Taxonomy" id="1448320"/>
    <lineage>
        <taxon>Eukaryota</taxon>
        <taxon>Fungi</taxon>
        <taxon>Dikarya</taxon>
        <taxon>Ascomycota</taxon>
        <taxon>Pezizomycotina</taxon>
        <taxon>Eurotiomycetes</taxon>
        <taxon>Eurotiomycetidae</taxon>
        <taxon>Eurotiales</taxon>
        <taxon>Aspergillaceae</taxon>
        <taxon>Aspergillus</taxon>
        <taxon>Aspergillus subgen. Circumdati</taxon>
    </lineage>
</organism>
<keyword evidence="1" id="KW-0472">Membrane</keyword>
<keyword evidence="1" id="KW-0812">Transmembrane</keyword>
<reference evidence="2 3" key="1">
    <citation type="submission" date="2018-02" db="EMBL/GenBank/DDBJ databases">
        <title>The genomes of Aspergillus section Nigri reveals drivers in fungal speciation.</title>
        <authorList>
            <consortium name="DOE Joint Genome Institute"/>
            <person name="Vesth T.C."/>
            <person name="Nybo J."/>
            <person name="Theobald S."/>
            <person name="Brandl J."/>
            <person name="Frisvad J.C."/>
            <person name="Nielsen K.F."/>
            <person name="Lyhne E.K."/>
            <person name="Kogle M.E."/>
            <person name="Kuo A."/>
            <person name="Riley R."/>
            <person name="Clum A."/>
            <person name="Nolan M."/>
            <person name="Lipzen A."/>
            <person name="Salamov A."/>
            <person name="Henrissat B."/>
            <person name="Wiebenga A."/>
            <person name="De vries R.P."/>
            <person name="Grigoriev I.V."/>
            <person name="Mortensen U.H."/>
            <person name="Andersen M.R."/>
            <person name="Baker S.E."/>
        </authorList>
    </citation>
    <scope>NUCLEOTIDE SEQUENCE [LARGE SCALE GENOMIC DNA]</scope>
    <source>
        <strain evidence="2 3">CBS 707.79</strain>
    </source>
</reference>
<feature type="transmembrane region" description="Helical" evidence="1">
    <location>
        <begin position="110"/>
        <end position="129"/>
    </location>
</feature>
<dbReference type="EMBL" id="KZ825817">
    <property type="protein sequence ID" value="PYH97942.1"/>
    <property type="molecule type" value="Genomic_DNA"/>
</dbReference>
<dbReference type="Proteomes" id="UP000247810">
    <property type="component" value="Unassembled WGS sequence"/>
</dbReference>
<feature type="transmembrane region" description="Helical" evidence="1">
    <location>
        <begin position="141"/>
        <end position="166"/>
    </location>
</feature>
<proteinExistence type="predicted"/>
<gene>
    <name evidence="2" type="ORF">BO71DRAFT_96133</name>
</gene>
<accession>A0A319F0G9</accession>
<evidence type="ECO:0000313" key="2">
    <source>
        <dbReference type="EMBL" id="PYH97942.1"/>
    </source>
</evidence>
<name>A0A319F0G9_9EURO</name>
<dbReference type="AlphaFoldDB" id="A0A319F0G9"/>
<evidence type="ECO:0000313" key="3">
    <source>
        <dbReference type="Proteomes" id="UP000247810"/>
    </source>
</evidence>
<evidence type="ECO:0000256" key="1">
    <source>
        <dbReference type="SAM" id="Phobius"/>
    </source>
</evidence>
<keyword evidence="1" id="KW-1133">Transmembrane helix</keyword>
<sequence>MTCMLSSSDGPPQTHRQHRSVEELATMNRQGGNGQRSEFRVQTGGSFLSCWAGLRMVKQAGLSRNSVAGGLFGAQDGREELASRQKQKLSKAAGAEVTWRSRVWSPGRSLLIYFCISLLAITRFFPPLAPGGRGLGPRGRSLWVFGIGFLWWGSIAGETISCLSTVTPSACQRLRGTSAPSISGFT</sequence>
<keyword evidence="3" id="KW-1185">Reference proteome</keyword>
<protein>
    <submittedName>
        <fullName evidence="2">Uncharacterized protein</fullName>
    </submittedName>
</protein>
<dbReference type="VEuPathDB" id="FungiDB:BO71DRAFT_96133"/>